<proteinExistence type="predicted"/>
<feature type="region of interest" description="Disordered" evidence="1">
    <location>
        <begin position="488"/>
        <end position="521"/>
    </location>
</feature>
<keyword evidence="3" id="KW-1185">Reference proteome</keyword>
<dbReference type="OrthoDB" id="5227693at2759"/>
<reference evidence="2" key="2">
    <citation type="submission" date="2022-07" db="EMBL/GenBank/DDBJ databases">
        <authorList>
            <person name="Goncalves M.F.M."/>
            <person name="Hilario S."/>
            <person name="Van De Peer Y."/>
            <person name="Esteves A.C."/>
            <person name="Alves A."/>
        </authorList>
    </citation>
    <scope>NUCLEOTIDE SEQUENCE</scope>
    <source>
        <strain evidence="2">MUM 19.33</strain>
    </source>
</reference>
<dbReference type="EMBL" id="JAGIXG020000007">
    <property type="protein sequence ID" value="KAI6783625.1"/>
    <property type="molecule type" value="Genomic_DNA"/>
</dbReference>
<dbReference type="Proteomes" id="UP001055219">
    <property type="component" value="Unassembled WGS sequence"/>
</dbReference>
<comment type="caution">
    <text evidence="2">The sequence shown here is derived from an EMBL/GenBank/DDBJ whole genome shotgun (WGS) entry which is preliminary data.</text>
</comment>
<gene>
    <name evidence="2" type="ORF">J7T54_005654</name>
</gene>
<evidence type="ECO:0008006" key="4">
    <source>
        <dbReference type="Google" id="ProtNLM"/>
    </source>
</evidence>
<dbReference type="GeneID" id="75832137"/>
<sequence>MADSDKTEIIVASAALFVSLIALLATLLQCLQQYFASARGFSQCNEKVMGGWHKSKTRKFRLEDLRFETEVEIPVIFVCPPANDKGALDGKIQLLDGTPQSLAYTWTEDYQKKDRKQRMRTSDNERASWTILLSAIQSMEIESQMWHRSQFDYFSSSQPPQTAFRQHGLPSEPPSLAESHTLVVAVQKKRMSWDTMPASITRPYATTTMCHLLEIIAAMGIYWKKFDRTNDRYRAEGNGFMVLGERVAELGLAFTFQVNGLSRFEKNRVIPVDEVKELCFGWVPTIFRSTQDKRRLEVPVDLLDLSTLLVATRSEIAETLQLIGCNHTSVATFMAPGRRVSHLFPISFEIVGMLSQNFHIENTFFTHLPNPTPDRWDARSIDLGKALRTFKGLCLQEPNDAGRTQVVVERLSDHISAILRHQGDDSIATLLRFRALHVALDDADELLTGRSKQSRRSETQDISLLRSSTQRTGSSSLLGLRRRFNAFVASPGPSPDSIPLRTTQEDEPPGLSLETPRQQRRRKTVQTVLRFHLQEVIRQLNLGDDRSRSMSPVPCASTTMDDVDVAGPDERQEKLMQLYYDQVRRVVVRKAAKADAEDAGLEADQNVTHDDIWCTLVFRMICWLMLHDFNKLDVQVPKTETHDNAVT</sequence>
<dbReference type="RefSeq" id="XP_051364481.1">
    <property type="nucleotide sequence ID" value="XM_051504096.1"/>
</dbReference>
<evidence type="ECO:0000256" key="1">
    <source>
        <dbReference type="SAM" id="MobiDB-lite"/>
    </source>
</evidence>
<name>A0A9P9Y5B6_9HYPO</name>
<organism evidence="2 3">
    <name type="scientific">Emericellopsis cladophorae</name>
    <dbReference type="NCBI Taxonomy" id="2686198"/>
    <lineage>
        <taxon>Eukaryota</taxon>
        <taxon>Fungi</taxon>
        <taxon>Dikarya</taxon>
        <taxon>Ascomycota</taxon>
        <taxon>Pezizomycotina</taxon>
        <taxon>Sordariomycetes</taxon>
        <taxon>Hypocreomycetidae</taxon>
        <taxon>Hypocreales</taxon>
        <taxon>Bionectriaceae</taxon>
        <taxon>Emericellopsis</taxon>
    </lineage>
</organism>
<evidence type="ECO:0000313" key="3">
    <source>
        <dbReference type="Proteomes" id="UP001055219"/>
    </source>
</evidence>
<accession>A0A9P9Y5B6</accession>
<dbReference type="AlphaFoldDB" id="A0A9P9Y5B6"/>
<evidence type="ECO:0000313" key="2">
    <source>
        <dbReference type="EMBL" id="KAI6783625.1"/>
    </source>
</evidence>
<reference evidence="2" key="1">
    <citation type="journal article" date="2021" name="J Fungi (Basel)">
        <title>Genomic and Metabolomic Analyses of the Marine Fungus Emericellopsis cladophorae: Insights into Saltwater Adaptability Mechanisms and Its Biosynthetic Potential.</title>
        <authorList>
            <person name="Goncalves M.F.M."/>
            <person name="Hilario S."/>
            <person name="Van de Peer Y."/>
            <person name="Esteves A.C."/>
            <person name="Alves A."/>
        </authorList>
    </citation>
    <scope>NUCLEOTIDE SEQUENCE</scope>
    <source>
        <strain evidence="2">MUM 19.33</strain>
    </source>
</reference>
<feature type="region of interest" description="Disordered" evidence="1">
    <location>
        <begin position="449"/>
        <end position="468"/>
    </location>
</feature>
<protein>
    <recommendedName>
        <fullName evidence="4">Modin</fullName>
    </recommendedName>
</protein>